<dbReference type="Proteomes" id="UP001345013">
    <property type="component" value="Unassembled WGS sequence"/>
</dbReference>
<reference evidence="1 2" key="1">
    <citation type="submission" date="2023-08" db="EMBL/GenBank/DDBJ databases">
        <title>Black Yeasts Isolated from many extreme environments.</title>
        <authorList>
            <person name="Coleine C."/>
            <person name="Stajich J.E."/>
            <person name="Selbmann L."/>
        </authorList>
    </citation>
    <scope>NUCLEOTIDE SEQUENCE [LARGE SCALE GENOMIC DNA]</scope>
    <source>
        <strain evidence="1 2">CCFEE 5885</strain>
    </source>
</reference>
<name>A0ABR0K4E9_9EURO</name>
<accession>A0ABR0K4E9</accession>
<gene>
    <name evidence="1" type="ORF">LTR24_006953</name>
</gene>
<sequence>MATVGMGFSVEQDADVQAYEQLRATVLAQERLRRDAARGARGRELRRLKLSLKEDGKRGASGGVLRRLGSLCGRGLGWRNAVSVGGVIVAAKKLEEDSDFEGEGEGEEEEGLLGFEEVDIKVALKE</sequence>
<dbReference type="EMBL" id="JAVRRG010000097">
    <property type="protein sequence ID" value="KAK5086235.1"/>
    <property type="molecule type" value="Genomic_DNA"/>
</dbReference>
<keyword evidence="2" id="KW-1185">Reference proteome</keyword>
<proteinExistence type="predicted"/>
<protein>
    <submittedName>
        <fullName evidence="1">Uncharacterized protein</fullName>
    </submittedName>
</protein>
<evidence type="ECO:0000313" key="2">
    <source>
        <dbReference type="Proteomes" id="UP001345013"/>
    </source>
</evidence>
<evidence type="ECO:0000313" key="1">
    <source>
        <dbReference type="EMBL" id="KAK5086235.1"/>
    </source>
</evidence>
<comment type="caution">
    <text evidence="1">The sequence shown here is derived from an EMBL/GenBank/DDBJ whole genome shotgun (WGS) entry which is preliminary data.</text>
</comment>
<organism evidence="1 2">
    <name type="scientific">Lithohypha guttulata</name>
    <dbReference type="NCBI Taxonomy" id="1690604"/>
    <lineage>
        <taxon>Eukaryota</taxon>
        <taxon>Fungi</taxon>
        <taxon>Dikarya</taxon>
        <taxon>Ascomycota</taxon>
        <taxon>Pezizomycotina</taxon>
        <taxon>Eurotiomycetes</taxon>
        <taxon>Chaetothyriomycetidae</taxon>
        <taxon>Chaetothyriales</taxon>
        <taxon>Trichomeriaceae</taxon>
        <taxon>Lithohypha</taxon>
    </lineage>
</organism>